<dbReference type="RefSeq" id="WP_007281150.1">
    <property type="nucleotide sequence ID" value="NZ_ABCK01000038.1"/>
</dbReference>
<evidence type="ECO:0000313" key="2">
    <source>
        <dbReference type="Proteomes" id="UP000004947"/>
    </source>
</evidence>
<gene>
    <name evidence="1" type="ORF">LNTAR_01807</name>
</gene>
<dbReference type="eggNOG" id="COG0515">
    <property type="taxonomic scope" value="Bacteria"/>
</dbReference>
<organism evidence="1 2">
    <name type="scientific">Lentisphaera araneosa HTCC2155</name>
    <dbReference type="NCBI Taxonomy" id="313628"/>
    <lineage>
        <taxon>Bacteria</taxon>
        <taxon>Pseudomonadati</taxon>
        <taxon>Lentisphaerota</taxon>
        <taxon>Lentisphaeria</taxon>
        <taxon>Lentisphaerales</taxon>
        <taxon>Lentisphaeraceae</taxon>
        <taxon>Lentisphaera</taxon>
    </lineage>
</organism>
<name>A6DTK2_9BACT</name>
<dbReference type="SUPFAM" id="SSF56112">
    <property type="entry name" value="Protein kinase-like (PK-like)"/>
    <property type="match status" value="1"/>
</dbReference>
<keyword evidence="1" id="KW-0723">Serine/threonine-protein kinase</keyword>
<dbReference type="InterPro" id="IPR011009">
    <property type="entry name" value="Kinase-like_dom_sf"/>
</dbReference>
<dbReference type="EMBL" id="ABCK01000038">
    <property type="protein sequence ID" value="EDM25041.1"/>
    <property type="molecule type" value="Genomic_DNA"/>
</dbReference>
<dbReference type="GO" id="GO:0004674">
    <property type="term" value="F:protein serine/threonine kinase activity"/>
    <property type="evidence" value="ECO:0007669"/>
    <property type="project" value="UniProtKB-KW"/>
</dbReference>
<evidence type="ECO:0000313" key="1">
    <source>
        <dbReference type="EMBL" id="EDM25041.1"/>
    </source>
</evidence>
<proteinExistence type="predicted"/>
<dbReference type="Proteomes" id="UP000004947">
    <property type="component" value="Unassembled WGS sequence"/>
</dbReference>
<protein>
    <submittedName>
        <fullName evidence="1">Mn2+-dependent serine/threonine protein kinase</fullName>
    </submittedName>
</protein>
<dbReference type="OrthoDB" id="9782725at2"/>
<keyword evidence="1" id="KW-0418">Kinase</keyword>
<accession>A6DTK2</accession>
<dbReference type="STRING" id="313628.LNTAR_01807"/>
<dbReference type="AlphaFoldDB" id="A6DTK2"/>
<keyword evidence="2" id="KW-1185">Reference proteome</keyword>
<keyword evidence="1" id="KW-0808">Transferase</keyword>
<dbReference type="Pfam" id="PF06293">
    <property type="entry name" value="Kdo"/>
    <property type="match status" value="1"/>
</dbReference>
<sequence length="267" mass="31214">MALSPPDAYRRGKLEIVDFEVNKAYRDQLIGVGLLSFKDFFFCKGLEAMREVPGRLTVSVLCEDELIYLKRHWKKASMSRKSGPHHEAITEWVNTKALHQDKISVPTPMAYGVGRIGGEAVSFYLSEAVKGVQADYFLRDNNLDLNQSRKFWKQLGEFTRGFHSKGYNHRDFYLCHIFVHVAGEEYKFSLIDLQRVQKRSKFRQRWIVKDLGQLFYSFPTDMSQVEKMRYFKAYQGHGSLSLSDKKLLYQVMQRVDRMKSKHGNYIV</sequence>
<comment type="caution">
    <text evidence="1">The sequence shown here is derived from an EMBL/GenBank/DDBJ whole genome shotgun (WGS) entry which is preliminary data.</text>
</comment>
<reference evidence="1 2" key="1">
    <citation type="journal article" date="2010" name="J. Bacteriol.">
        <title>Genome sequence of Lentisphaera araneosa HTCC2155T, the type species of the order Lentisphaerales in the phylum Lentisphaerae.</title>
        <authorList>
            <person name="Thrash J.C."/>
            <person name="Cho J.C."/>
            <person name="Vergin K.L."/>
            <person name="Morris R.M."/>
            <person name="Giovannoni S.J."/>
        </authorList>
    </citation>
    <scope>NUCLEOTIDE SEQUENCE [LARGE SCALE GENOMIC DNA]</scope>
    <source>
        <strain evidence="1 2">HTCC2155</strain>
    </source>
</reference>